<organism evidence="3 4">
    <name type="scientific">Trichonephila clavata</name>
    <name type="common">Joro spider</name>
    <name type="synonym">Nephila clavata</name>
    <dbReference type="NCBI Taxonomy" id="2740835"/>
    <lineage>
        <taxon>Eukaryota</taxon>
        <taxon>Metazoa</taxon>
        <taxon>Ecdysozoa</taxon>
        <taxon>Arthropoda</taxon>
        <taxon>Chelicerata</taxon>
        <taxon>Arachnida</taxon>
        <taxon>Araneae</taxon>
        <taxon>Araneomorphae</taxon>
        <taxon>Entelegynae</taxon>
        <taxon>Araneoidea</taxon>
        <taxon>Nephilidae</taxon>
        <taxon>Trichonephila</taxon>
    </lineage>
</organism>
<evidence type="ECO:0000259" key="2">
    <source>
        <dbReference type="Pfam" id="PF22675"/>
    </source>
</evidence>
<keyword evidence="4" id="KW-1185">Reference proteome</keyword>
<dbReference type="Proteomes" id="UP000887116">
    <property type="component" value="Unassembled WGS sequence"/>
</dbReference>
<reference evidence="3" key="1">
    <citation type="submission" date="2020-07" db="EMBL/GenBank/DDBJ databases">
        <title>Multicomponent nature underlies the extraordinary mechanical properties of spider dragline silk.</title>
        <authorList>
            <person name="Kono N."/>
            <person name="Nakamura H."/>
            <person name="Mori M."/>
            <person name="Yoshida Y."/>
            <person name="Ohtoshi R."/>
            <person name="Malay A.D."/>
            <person name="Moran D.A.P."/>
            <person name="Tomita M."/>
            <person name="Numata K."/>
            <person name="Arakawa K."/>
        </authorList>
    </citation>
    <scope>NUCLEOTIDE SEQUENCE</scope>
</reference>
<dbReference type="Gene3D" id="3.30.1370.10">
    <property type="entry name" value="K Homology domain, type 1"/>
    <property type="match status" value="1"/>
</dbReference>
<gene>
    <name evidence="3" type="primary">KHDRBS3_1</name>
    <name evidence="3" type="ORF">TNCT_535051</name>
</gene>
<dbReference type="SUPFAM" id="SSF54791">
    <property type="entry name" value="Eukaryotic type KH-domain (KH-domain type I)"/>
    <property type="match status" value="1"/>
</dbReference>
<dbReference type="GO" id="GO:0000381">
    <property type="term" value="P:regulation of alternative mRNA splicing, via spliceosome"/>
    <property type="evidence" value="ECO:0007669"/>
    <property type="project" value="TreeGrafter"/>
</dbReference>
<dbReference type="Pfam" id="PF22675">
    <property type="entry name" value="KH-I_KHDC4-BBP"/>
    <property type="match status" value="1"/>
</dbReference>
<dbReference type="GO" id="GO:0005634">
    <property type="term" value="C:nucleus"/>
    <property type="evidence" value="ECO:0007669"/>
    <property type="project" value="TreeGrafter"/>
</dbReference>
<protein>
    <submittedName>
        <fullName evidence="3">KH domain-containing, RNA-binding, signal transduction-associated protein 3</fullName>
    </submittedName>
</protein>
<dbReference type="PANTHER" id="PTHR11208">
    <property type="entry name" value="RNA-BINDING PROTEIN RELATED"/>
    <property type="match status" value="1"/>
</dbReference>
<accession>A0A8X6HGF0</accession>
<name>A0A8X6HGF0_TRICU</name>
<comment type="caution">
    <text evidence="3">The sequence shown here is derived from an EMBL/GenBank/DDBJ whole genome shotgun (WGS) entry which is preliminary data.</text>
</comment>
<dbReference type="InterPro" id="IPR045071">
    <property type="entry name" value="BBP-like"/>
</dbReference>
<dbReference type="OrthoDB" id="6777263at2759"/>
<dbReference type="AlphaFoldDB" id="A0A8X6HGF0"/>
<keyword evidence="1" id="KW-0694">RNA-binding</keyword>
<evidence type="ECO:0000313" key="4">
    <source>
        <dbReference type="Proteomes" id="UP000887116"/>
    </source>
</evidence>
<dbReference type="GO" id="GO:0003729">
    <property type="term" value="F:mRNA binding"/>
    <property type="evidence" value="ECO:0007669"/>
    <property type="project" value="TreeGrafter"/>
</dbReference>
<feature type="domain" description="KHDC4/BBP-like KH-domain type I" evidence="2">
    <location>
        <begin position="19"/>
        <end position="76"/>
    </location>
</feature>
<evidence type="ECO:0000313" key="3">
    <source>
        <dbReference type="EMBL" id="GFR23174.1"/>
    </source>
</evidence>
<dbReference type="PANTHER" id="PTHR11208:SF42">
    <property type="entry name" value="QUAKING RELATED 54B, ISOFORM E"/>
    <property type="match status" value="1"/>
</dbReference>
<dbReference type="InterPro" id="IPR055256">
    <property type="entry name" value="KH_1_KHDC4/BBP-like"/>
</dbReference>
<evidence type="ECO:0000256" key="1">
    <source>
        <dbReference type="ARBA" id="ARBA00022884"/>
    </source>
</evidence>
<dbReference type="EMBL" id="BMAO01008410">
    <property type="protein sequence ID" value="GFR23174.1"/>
    <property type="molecule type" value="Genomic_DNA"/>
</dbReference>
<dbReference type="InterPro" id="IPR036612">
    <property type="entry name" value="KH_dom_type_1_sf"/>
</dbReference>
<sequence length="88" mass="10148">MHSGKKIRLKVKVHIPIDEHPNFNFAGKLLGPKDSSLQQLQNAIQTRMAIPGRGCMRDKRMEEELWNQDNPKYAHLNEDLRVSFCCSS</sequence>
<proteinExistence type="predicted"/>